<dbReference type="Proteomes" id="UP001217741">
    <property type="component" value="Unassembled WGS sequence"/>
</dbReference>
<reference evidence="1" key="1">
    <citation type="submission" date="2023-03" db="EMBL/GenBank/DDBJ databases">
        <title>Draft assemblies of triclosan tolerant bacteria isolated from returned activated sludge.</title>
        <authorList>
            <person name="Van Hamelsveld S."/>
        </authorList>
    </citation>
    <scope>NUCLEOTIDE SEQUENCE</scope>
    <source>
        <strain evidence="1">GW210012_S60</strain>
    </source>
</reference>
<gene>
    <name evidence="1" type="ORF">P3W50_26860</name>
</gene>
<comment type="caution">
    <text evidence="1">The sequence shown here is derived from an EMBL/GenBank/DDBJ whole genome shotgun (WGS) entry which is preliminary data.</text>
</comment>
<dbReference type="GO" id="GO:0016032">
    <property type="term" value="P:viral process"/>
    <property type="evidence" value="ECO:0007669"/>
    <property type="project" value="InterPro"/>
</dbReference>
<organism evidence="1 2">
    <name type="scientific">Pseudomonas putida</name>
    <name type="common">Arthrobacter siderocapsulatus</name>
    <dbReference type="NCBI Taxonomy" id="303"/>
    <lineage>
        <taxon>Bacteria</taxon>
        <taxon>Pseudomonadati</taxon>
        <taxon>Pseudomonadota</taxon>
        <taxon>Gammaproteobacteria</taxon>
        <taxon>Pseudomonadales</taxon>
        <taxon>Pseudomonadaceae</taxon>
        <taxon>Pseudomonas</taxon>
    </lineage>
</organism>
<evidence type="ECO:0000313" key="1">
    <source>
        <dbReference type="EMBL" id="MDF3874059.1"/>
    </source>
</evidence>
<name>A0AAW6PZM7_PSEPU</name>
<dbReference type="SUPFAM" id="SSF52980">
    <property type="entry name" value="Restriction endonuclease-like"/>
    <property type="match status" value="1"/>
</dbReference>
<protein>
    <submittedName>
        <fullName evidence="1">Endodeoxyribonuclease</fullName>
    </submittedName>
</protein>
<sequence length="160" mass="17926">MAKATLTKTTSKTPLDAEKVGLKYGFRSGLEERAADQLTAVGMGFTFESLVVPYTRPAKVHKYTPDFALANGIIVETKGRFLTQDRQKQLLVKAQHPELDVRFVFSNSKTKINKRSTTTYADWCSKNGFQYADKLVPHAWLNEPINEASLSIIKGLSKEK</sequence>
<dbReference type="EMBL" id="JARJLO010000397">
    <property type="protein sequence ID" value="MDF3874059.1"/>
    <property type="molecule type" value="Genomic_DNA"/>
</dbReference>
<dbReference type="Pfam" id="PF05367">
    <property type="entry name" value="Phage_endo_I"/>
    <property type="match status" value="1"/>
</dbReference>
<dbReference type="RefSeq" id="WP_236198029.1">
    <property type="nucleotide sequence ID" value="NZ_BQII01000030.1"/>
</dbReference>
<dbReference type="Gene3D" id="3.40.91.30">
    <property type="match status" value="1"/>
</dbReference>
<dbReference type="InterPro" id="IPR011335">
    <property type="entry name" value="Restrct_endonuc-II-like"/>
</dbReference>
<dbReference type="GO" id="GO:0015074">
    <property type="term" value="P:DNA integration"/>
    <property type="evidence" value="ECO:0007669"/>
    <property type="project" value="InterPro"/>
</dbReference>
<dbReference type="GO" id="GO:0008833">
    <property type="term" value="F:deoxyribonuclease IV (phage-T4-induced) activity"/>
    <property type="evidence" value="ECO:0007669"/>
    <property type="project" value="InterPro"/>
</dbReference>
<accession>A0AAW6PZM7</accession>
<proteinExistence type="predicted"/>
<dbReference type="CDD" id="cd22324">
    <property type="entry name" value="Endonuclease_I"/>
    <property type="match status" value="1"/>
</dbReference>
<dbReference type="AlphaFoldDB" id="A0AAW6PZM7"/>
<evidence type="ECO:0000313" key="2">
    <source>
        <dbReference type="Proteomes" id="UP001217741"/>
    </source>
</evidence>
<dbReference type="InterPro" id="IPR008029">
    <property type="entry name" value="Phage_T7_Gp3_endoDNaseI"/>
</dbReference>